<accession>A0A2I0R3V4</accession>
<dbReference type="Proteomes" id="UP000236654">
    <property type="component" value="Unassembled WGS sequence"/>
</dbReference>
<dbReference type="AlphaFoldDB" id="A0A2I0R3V4"/>
<comment type="caution">
    <text evidence="1">The sequence shown here is derived from an EMBL/GenBank/DDBJ whole genome shotgun (WGS) entry which is preliminary data.</text>
</comment>
<protein>
    <recommendedName>
        <fullName evidence="3">Carboxypeptidase regulatory-like domain-containing protein</fullName>
    </recommendedName>
</protein>
<reference evidence="1 2" key="1">
    <citation type="submission" date="2017-12" db="EMBL/GenBank/DDBJ databases">
        <title>The draft genome sequence of Brumimicrobium saltpan LHR20.</title>
        <authorList>
            <person name="Do Z.-J."/>
            <person name="Luo H.-R."/>
        </authorList>
    </citation>
    <scope>NUCLEOTIDE SEQUENCE [LARGE SCALE GENOMIC DNA]</scope>
    <source>
        <strain evidence="1 2">LHR20</strain>
    </source>
</reference>
<dbReference type="OrthoDB" id="1469323at2"/>
<evidence type="ECO:0008006" key="3">
    <source>
        <dbReference type="Google" id="ProtNLM"/>
    </source>
</evidence>
<dbReference type="EMBL" id="PJNI01000005">
    <property type="protein sequence ID" value="PKR81256.1"/>
    <property type="molecule type" value="Genomic_DNA"/>
</dbReference>
<dbReference type="PROSITE" id="PS51257">
    <property type="entry name" value="PROKAR_LIPOPROTEIN"/>
    <property type="match status" value="1"/>
</dbReference>
<name>A0A2I0R3V4_9FLAO</name>
<dbReference type="RefSeq" id="WP_101334216.1">
    <property type="nucleotide sequence ID" value="NZ_PJNI01000005.1"/>
</dbReference>
<proteinExistence type="predicted"/>
<evidence type="ECO:0000313" key="2">
    <source>
        <dbReference type="Proteomes" id="UP000236654"/>
    </source>
</evidence>
<gene>
    <name evidence="1" type="ORF">CW751_06640</name>
</gene>
<evidence type="ECO:0000313" key="1">
    <source>
        <dbReference type="EMBL" id="PKR81256.1"/>
    </source>
</evidence>
<keyword evidence="2" id="KW-1185">Reference proteome</keyword>
<organism evidence="1 2">
    <name type="scientific">Brumimicrobium salinarum</name>
    <dbReference type="NCBI Taxonomy" id="2058658"/>
    <lineage>
        <taxon>Bacteria</taxon>
        <taxon>Pseudomonadati</taxon>
        <taxon>Bacteroidota</taxon>
        <taxon>Flavobacteriia</taxon>
        <taxon>Flavobacteriales</taxon>
        <taxon>Crocinitomicaceae</taxon>
        <taxon>Brumimicrobium</taxon>
    </lineage>
</organism>
<sequence>MKYLLIIALILFVSCKKKQTIHITAKNAATGEPYPGLTYYVVTYTNINGGTKSKTVATGTLDANGEAIVTERLPKNKGRGVRVVEPENSCYNKNIQLYFSEEDGENFKAEFEFAECAYSKLIINNANCNGASDKFVLFRKNQIGSINGNFGWEHMGCAYWETNGYSDIPMGNVYFRWEVSRNGTNSIYYDTVFYAPGEYKTYEINY</sequence>